<dbReference type="Proteomes" id="UP000821845">
    <property type="component" value="Chromosome 11"/>
</dbReference>
<comment type="caution">
    <text evidence="1">The sequence shown here is derived from an EMBL/GenBank/DDBJ whole genome shotgun (WGS) entry which is preliminary data.</text>
</comment>
<organism evidence="1 2">
    <name type="scientific">Hyalomma asiaticum</name>
    <name type="common">Tick</name>
    <dbReference type="NCBI Taxonomy" id="266040"/>
    <lineage>
        <taxon>Eukaryota</taxon>
        <taxon>Metazoa</taxon>
        <taxon>Ecdysozoa</taxon>
        <taxon>Arthropoda</taxon>
        <taxon>Chelicerata</taxon>
        <taxon>Arachnida</taxon>
        <taxon>Acari</taxon>
        <taxon>Parasitiformes</taxon>
        <taxon>Ixodida</taxon>
        <taxon>Ixodoidea</taxon>
        <taxon>Ixodidae</taxon>
        <taxon>Hyalomminae</taxon>
        <taxon>Hyalomma</taxon>
    </lineage>
</organism>
<sequence>MGELTQLGVYSTHDEVVEAQQTVHVIRLSSSPAGRGLKGEAVRSQHGTREAVMVSPFPRSVRPQHIVGRRMGRGPLF</sequence>
<proteinExistence type="predicted"/>
<keyword evidence="2" id="KW-1185">Reference proteome</keyword>
<dbReference type="EMBL" id="CM023491">
    <property type="protein sequence ID" value="KAH6941956.1"/>
    <property type="molecule type" value="Genomic_DNA"/>
</dbReference>
<reference evidence="1" key="1">
    <citation type="submission" date="2020-05" db="EMBL/GenBank/DDBJ databases">
        <title>Large-scale comparative analyses of tick genomes elucidate their genetic diversity and vector capacities.</title>
        <authorList>
            <person name="Jia N."/>
            <person name="Wang J."/>
            <person name="Shi W."/>
            <person name="Du L."/>
            <person name="Sun Y."/>
            <person name="Zhan W."/>
            <person name="Jiang J."/>
            <person name="Wang Q."/>
            <person name="Zhang B."/>
            <person name="Ji P."/>
            <person name="Sakyi L.B."/>
            <person name="Cui X."/>
            <person name="Yuan T."/>
            <person name="Jiang B."/>
            <person name="Yang W."/>
            <person name="Lam T.T.-Y."/>
            <person name="Chang Q."/>
            <person name="Ding S."/>
            <person name="Wang X."/>
            <person name="Zhu J."/>
            <person name="Ruan X."/>
            <person name="Zhao L."/>
            <person name="Wei J."/>
            <person name="Que T."/>
            <person name="Du C."/>
            <person name="Cheng J."/>
            <person name="Dai P."/>
            <person name="Han X."/>
            <person name="Huang E."/>
            <person name="Gao Y."/>
            <person name="Liu J."/>
            <person name="Shao H."/>
            <person name="Ye R."/>
            <person name="Li L."/>
            <person name="Wei W."/>
            <person name="Wang X."/>
            <person name="Wang C."/>
            <person name="Yang T."/>
            <person name="Huo Q."/>
            <person name="Li W."/>
            <person name="Guo W."/>
            <person name="Chen H."/>
            <person name="Zhou L."/>
            <person name="Ni X."/>
            <person name="Tian J."/>
            <person name="Zhou Y."/>
            <person name="Sheng Y."/>
            <person name="Liu T."/>
            <person name="Pan Y."/>
            <person name="Xia L."/>
            <person name="Li J."/>
            <person name="Zhao F."/>
            <person name="Cao W."/>
        </authorList>
    </citation>
    <scope>NUCLEOTIDE SEQUENCE</scope>
    <source>
        <strain evidence="1">Hyas-2018</strain>
    </source>
</reference>
<accession>A0ACB7T431</accession>
<evidence type="ECO:0000313" key="2">
    <source>
        <dbReference type="Proteomes" id="UP000821845"/>
    </source>
</evidence>
<name>A0ACB7T431_HYAAI</name>
<gene>
    <name evidence="1" type="ORF">HPB50_024909</name>
</gene>
<evidence type="ECO:0000313" key="1">
    <source>
        <dbReference type="EMBL" id="KAH6941956.1"/>
    </source>
</evidence>
<protein>
    <submittedName>
        <fullName evidence="1">Uncharacterized protein</fullName>
    </submittedName>
</protein>